<gene>
    <name evidence="2" type="ORF">TRICI_002936</name>
</gene>
<dbReference type="Proteomes" id="UP000761534">
    <property type="component" value="Unassembled WGS sequence"/>
</dbReference>
<dbReference type="InterPro" id="IPR032675">
    <property type="entry name" value="LRR_dom_sf"/>
</dbReference>
<dbReference type="VEuPathDB" id="FungiDB:TRICI_002936"/>
<evidence type="ECO:0000313" key="3">
    <source>
        <dbReference type="Proteomes" id="UP000761534"/>
    </source>
</evidence>
<evidence type="ECO:0000256" key="1">
    <source>
        <dbReference type="SAM" id="MobiDB-lite"/>
    </source>
</evidence>
<reference evidence="2" key="1">
    <citation type="journal article" date="2019" name="G3 (Bethesda)">
        <title>Genome Assemblies of Two Rare Opportunistic Yeast Pathogens: Diutina rugosa (syn. Candida rugosa) and Trichomonascus ciferrii (syn. Candida ciferrii).</title>
        <authorList>
            <person name="Mixao V."/>
            <person name="Saus E."/>
            <person name="Hansen A.P."/>
            <person name="Lass-Florl C."/>
            <person name="Gabaldon T."/>
        </authorList>
    </citation>
    <scope>NUCLEOTIDE SEQUENCE</scope>
    <source>
        <strain evidence="2">CBS 4856</strain>
    </source>
</reference>
<name>A0A642V5E2_9ASCO</name>
<dbReference type="EMBL" id="SWFS01000202">
    <property type="protein sequence ID" value="KAA8914339.1"/>
    <property type="molecule type" value="Genomic_DNA"/>
</dbReference>
<feature type="region of interest" description="Disordered" evidence="1">
    <location>
        <begin position="1"/>
        <end position="47"/>
    </location>
</feature>
<dbReference type="OrthoDB" id="2125396at2759"/>
<feature type="compositionally biased region" description="Basic residues" evidence="1">
    <location>
        <begin position="92"/>
        <end position="104"/>
    </location>
</feature>
<feature type="compositionally biased region" description="Acidic residues" evidence="1">
    <location>
        <begin position="37"/>
        <end position="47"/>
    </location>
</feature>
<dbReference type="InterPro" id="IPR036047">
    <property type="entry name" value="F-box-like_dom_sf"/>
</dbReference>
<evidence type="ECO:0000313" key="2">
    <source>
        <dbReference type="EMBL" id="KAA8914339.1"/>
    </source>
</evidence>
<comment type="caution">
    <text evidence="2">The sequence shown here is derived from an EMBL/GenBank/DDBJ whole genome shotgun (WGS) entry which is preliminary data.</text>
</comment>
<dbReference type="Gene3D" id="3.80.10.10">
    <property type="entry name" value="Ribonuclease Inhibitor"/>
    <property type="match status" value="1"/>
</dbReference>
<keyword evidence="3" id="KW-1185">Reference proteome</keyword>
<accession>A0A642V5E2</accession>
<feature type="compositionally biased region" description="Basic residues" evidence="1">
    <location>
        <begin position="9"/>
        <end position="19"/>
    </location>
</feature>
<dbReference type="AlphaFoldDB" id="A0A642V5E2"/>
<protein>
    <submittedName>
        <fullName evidence="2">Uncharacterized protein</fullName>
    </submittedName>
</protein>
<dbReference type="SUPFAM" id="SSF52047">
    <property type="entry name" value="RNI-like"/>
    <property type="match status" value="1"/>
</dbReference>
<feature type="region of interest" description="Disordered" evidence="1">
    <location>
        <begin position="71"/>
        <end position="157"/>
    </location>
</feature>
<sequence>MPSLEIPNKRRPRKVRPPYRRYGPGSARSPQQQQGGQDEEATAEAEVEQDVIEVSTKLEKLDLVEAQGYDDKFNCDVAIDEEEEDDEEVDKRRRRHQPTKRRHTTTGIISTRGKPKSRRRKQSLGCFPISSDEEEDKQKYDDLGNPINEKEEDYSSDSIDMEELNRIEREYLEIKRKKEMERLTIERIKQQEAEKHKKRSPFLPPEILAIIFDYLPQPRDTNILYVSRTWYSVGIEFIYQEPTLNVYNYAKFVDTISHSNVLGGLVKVLDLRNIIQSGKNSFTSRLLRRCSSSLRTFIAPQTSFGYAPLVSLKQCTELRNLDLSLVSETVDLSGLFAAINNARKLERLDFPRSSVCCHKYEDVWPESLWYIGLSGGISNEFLEEVAMPKTISQISLNHCPFINTESTRRLLAKLGPTLTNVRVLYPMPGLRPDALDSIFFLCPNLRSMTASVDYLSRRIFANIPSTNSQGEPTNHPLKYLTLDSSGMMGLNHKIEADDISLAILDNKLPNLSHVRISVKLRWNAESEDMCELVEILSDRNGGVWLT</sequence>
<feature type="compositionally biased region" description="Basic residues" evidence="1">
    <location>
        <begin position="113"/>
        <end position="122"/>
    </location>
</feature>
<organism evidence="2 3">
    <name type="scientific">Trichomonascus ciferrii</name>
    <dbReference type="NCBI Taxonomy" id="44093"/>
    <lineage>
        <taxon>Eukaryota</taxon>
        <taxon>Fungi</taxon>
        <taxon>Dikarya</taxon>
        <taxon>Ascomycota</taxon>
        <taxon>Saccharomycotina</taxon>
        <taxon>Dipodascomycetes</taxon>
        <taxon>Dipodascales</taxon>
        <taxon>Trichomonascaceae</taxon>
        <taxon>Trichomonascus</taxon>
        <taxon>Trichomonascus ciferrii complex</taxon>
    </lineage>
</organism>
<proteinExistence type="predicted"/>
<dbReference type="SUPFAM" id="SSF81383">
    <property type="entry name" value="F-box domain"/>
    <property type="match status" value="1"/>
</dbReference>
<feature type="compositionally biased region" description="Acidic residues" evidence="1">
    <location>
        <begin position="78"/>
        <end position="88"/>
    </location>
</feature>